<gene>
    <name evidence="2" type="ORF">HUJ06_023856</name>
</gene>
<evidence type="ECO:0000313" key="3">
    <source>
        <dbReference type="Proteomes" id="UP000607653"/>
    </source>
</evidence>
<dbReference type="AlphaFoldDB" id="A0A822XRU6"/>
<evidence type="ECO:0000313" key="2">
    <source>
        <dbReference type="EMBL" id="DAD22393.1"/>
    </source>
</evidence>
<sequence length="111" mass="12699">MNNGFSIFSPRLHYDSTFLGSHQSHPTNQREPNFSHTEKKSLRKRGVQSAPHKRRPTIPQGLTAHLSRVLQTSVGDSIINDEISWNVLWVNRCELRSLALPHMSITMVEIQ</sequence>
<feature type="compositionally biased region" description="Basic residues" evidence="1">
    <location>
        <begin position="41"/>
        <end position="56"/>
    </location>
</feature>
<dbReference type="Proteomes" id="UP000607653">
    <property type="component" value="Unassembled WGS sequence"/>
</dbReference>
<name>A0A822XRU6_NELNU</name>
<protein>
    <submittedName>
        <fullName evidence="2">Uncharacterized protein</fullName>
    </submittedName>
</protein>
<reference evidence="2 3" key="1">
    <citation type="journal article" date="2020" name="Mol. Biol. Evol.">
        <title>Distinct Expression and Methylation Patterns for Genes with Different Fates following a Single Whole-Genome Duplication in Flowering Plants.</title>
        <authorList>
            <person name="Shi T."/>
            <person name="Rahmani R.S."/>
            <person name="Gugger P.F."/>
            <person name="Wang M."/>
            <person name="Li H."/>
            <person name="Zhang Y."/>
            <person name="Li Z."/>
            <person name="Wang Q."/>
            <person name="Van de Peer Y."/>
            <person name="Marchal K."/>
            <person name="Chen J."/>
        </authorList>
    </citation>
    <scope>NUCLEOTIDE SEQUENCE [LARGE SCALE GENOMIC DNA]</scope>
    <source>
        <tissue evidence="2">Leaf</tissue>
    </source>
</reference>
<keyword evidence="3" id="KW-1185">Reference proteome</keyword>
<organism evidence="2 3">
    <name type="scientific">Nelumbo nucifera</name>
    <name type="common">Sacred lotus</name>
    <dbReference type="NCBI Taxonomy" id="4432"/>
    <lineage>
        <taxon>Eukaryota</taxon>
        <taxon>Viridiplantae</taxon>
        <taxon>Streptophyta</taxon>
        <taxon>Embryophyta</taxon>
        <taxon>Tracheophyta</taxon>
        <taxon>Spermatophyta</taxon>
        <taxon>Magnoliopsida</taxon>
        <taxon>Proteales</taxon>
        <taxon>Nelumbonaceae</taxon>
        <taxon>Nelumbo</taxon>
    </lineage>
</organism>
<evidence type="ECO:0000256" key="1">
    <source>
        <dbReference type="SAM" id="MobiDB-lite"/>
    </source>
</evidence>
<comment type="caution">
    <text evidence="2">The sequence shown here is derived from an EMBL/GenBank/DDBJ whole genome shotgun (WGS) entry which is preliminary data.</text>
</comment>
<dbReference type="EMBL" id="DUZY01000001">
    <property type="protein sequence ID" value="DAD22393.1"/>
    <property type="molecule type" value="Genomic_DNA"/>
</dbReference>
<proteinExistence type="predicted"/>
<feature type="compositionally biased region" description="Polar residues" evidence="1">
    <location>
        <begin position="18"/>
        <end position="35"/>
    </location>
</feature>
<feature type="region of interest" description="Disordered" evidence="1">
    <location>
        <begin position="18"/>
        <end position="61"/>
    </location>
</feature>
<accession>A0A822XRU6</accession>